<gene>
    <name evidence="2" type="ORF">YQE_12574</name>
</gene>
<proteinExistence type="predicted"/>
<organism evidence="2">
    <name type="scientific">Dendroctonus ponderosae</name>
    <name type="common">Mountain pine beetle</name>
    <dbReference type="NCBI Taxonomy" id="77166"/>
    <lineage>
        <taxon>Eukaryota</taxon>
        <taxon>Metazoa</taxon>
        <taxon>Ecdysozoa</taxon>
        <taxon>Arthropoda</taxon>
        <taxon>Hexapoda</taxon>
        <taxon>Insecta</taxon>
        <taxon>Pterygota</taxon>
        <taxon>Neoptera</taxon>
        <taxon>Endopterygota</taxon>
        <taxon>Coleoptera</taxon>
        <taxon>Polyphaga</taxon>
        <taxon>Cucujiformia</taxon>
        <taxon>Curculionidae</taxon>
        <taxon>Scolytinae</taxon>
        <taxon>Dendroctonus</taxon>
    </lineage>
</organism>
<protein>
    <submittedName>
        <fullName evidence="2">Uncharacterized protein</fullName>
    </submittedName>
</protein>
<dbReference type="HOGENOM" id="CLU_2608478_0_0_1"/>
<evidence type="ECO:0000256" key="1">
    <source>
        <dbReference type="SAM" id="MobiDB-lite"/>
    </source>
</evidence>
<dbReference type="OrthoDB" id="6159439at2759"/>
<feature type="non-terminal residue" evidence="2">
    <location>
        <position position="1"/>
    </location>
</feature>
<feature type="region of interest" description="Disordered" evidence="1">
    <location>
        <begin position="32"/>
        <end position="79"/>
    </location>
</feature>
<evidence type="ECO:0000313" key="2">
    <source>
        <dbReference type="EMBL" id="ENN70720.1"/>
    </source>
</evidence>
<dbReference type="Gene3D" id="1.10.10.60">
    <property type="entry name" value="Homeodomain-like"/>
    <property type="match status" value="1"/>
</dbReference>
<feature type="compositionally biased region" description="Basic and acidic residues" evidence="1">
    <location>
        <begin position="33"/>
        <end position="44"/>
    </location>
</feature>
<name>N6TNA4_DENPD</name>
<dbReference type="AlphaFoldDB" id="N6TNA4"/>
<accession>N6TNA4</accession>
<sequence length="79" mass="9313">MSTTTPPFSSGACRPMLAHVWFKNRRAKWRKQKREEQERLRKLQEEEDSSRVPIDPRRMIEPASVQHFSEESSSDLEVA</sequence>
<dbReference type="EMBL" id="KB741287">
    <property type="protein sequence ID" value="ENN70720.1"/>
    <property type="molecule type" value="Genomic_DNA"/>
</dbReference>
<reference evidence="2" key="1">
    <citation type="journal article" date="2013" name="Genome Biol.">
        <title>Draft genome of the mountain pine beetle, Dendroctonus ponderosae Hopkins, a major forest pest.</title>
        <authorList>
            <person name="Keeling C.I."/>
            <person name="Yuen M.M."/>
            <person name="Liao N.Y."/>
            <person name="Docking T.R."/>
            <person name="Chan S.K."/>
            <person name="Taylor G.A."/>
            <person name="Palmquist D.L."/>
            <person name="Jackman S.D."/>
            <person name="Nguyen A."/>
            <person name="Li M."/>
            <person name="Henderson H."/>
            <person name="Janes J.K."/>
            <person name="Zhao Y."/>
            <person name="Pandoh P."/>
            <person name="Moore R."/>
            <person name="Sperling F.A."/>
            <person name="Huber D.P."/>
            <person name="Birol I."/>
            <person name="Jones S.J."/>
            <person name="Bohlmann J."/>
        </authorList>
    </citation>
    <scope>NUCLEOTIDE SEQUENCE</scope>
</reference>